<proteinExistence type="inferred from homology"/>
<dbReference type="GO" id="GO:0005634">
    <property type="term" value="C:nucleus"/>
    <property type="evidence" value="ECO:0007669"/>
    <property type="project" value="TreeGrafter"/>
</dbReference>
<feature type="domain" description="Serine/threonine specific protein phosphatases" evidence="10">
    <location>
        <begin position="140"/>
        <end position="145"/>
    </location>
</feature>
<dbReference type="EMBL" id="MLAK01000904">
    <property type="protein sequence ID" value="OHT01601.1"/>
    <property type="molecule type" value="Genomic_DNA"/>
</dbReference>
<name>A0A1J4JR58_9EUKA</name>
<dbReference type="PROSITE" id="PS00125">
    <property type="entry name" value="SER_THR_PHOSPHATASE"/>
    <property type="match status" value="1"/>
</dbReference>
<evidence type="ECO:0000259" key="10">
    <source>
        <dbReference type="PROSITE" id="PS00125"/>
    </source>
</evidence>
<dbReference type="SMART" id="SM00156">
    <property type="entry name" value="PP2Ac"/>
    <property type="match status" value="1"/>
</dbReference>
<evidence type="ECO:0000256" key="6">
    <source>
        <dbReference type="ARBA" id="ARBA00047761"/>
    </source>
</evidence>
<evidence type="ECO:0000256" key="9">
    <source>
        <dbReference type="SAM" id="MobiDB-lite"/>
    </source>
</evidence>
<dbReference type="SUPFAM" id="SSF56300">
    <property type="entry name" value="Metallo-dependent phosphatases"/>
    <property type="match status" value="1"/>
</dbReference>
<gene>
    <name evidence="11" type="primary">sds21</name>
    <name evidence="11" type="ORF">TRFO_07504</name>
</gene>
<dbReference type="InterPro" id="IPR006186">
    <property type="entry name" value="Ser/Thr-sp_prot-phosphatase"/>
</dbReference>
<dbReference type="AlphaFoldDB" id="A0A1J4JR58"/>
<keyword evidence="4" id="KW-0904">Protein phosphatase</keyword>
<evidence type="ECO:0000256" key="1">
    <source>
        <dbReference type="ARBA" id="ARBA00001936"/>
    </source>
</evidence>
<dbReference type="PANTHER" id="PTHR11668">
    <property type="entry name" value="SERINE/THREONINE PROTEIN PHOSPHATASE"/>
    <property type="match status" value="1"/>
</dbReference>
<evidence type="ECO:0000313" key="12">
    <source>
        <dbReference type="Proteomes" id="UP000179807"/>
    </source>
</evidence>
<dbReference type="GO" id="GO:0046872">
    <property type="term" value="F:metal ion binding"/>
    <property type="evidence" value="ECO:0007669"/>
    <property type="project" value="UniProtKB-KW"/>
</dbReference>
<dbReference type="PRINTS" id="PR00114">
    <property type="entry name" value="STPHPHTASE"/>
</dbReference>
<keyword evidence="12" id="KW-1185">Reference proteome</keyword>
<comment type="similarity">
    <text evidence="8">Belongs to the PPP phosphatase family.</text>
</comment>
<evidence type="ECO:0000256" key="3">
    <source>
        <dbReference type="ARBA" id="ARBA00022801"/>
    </source>
</evidence>
<protein>
    <recommendedName>
        <fullName evidence="8">Serine/threonine-protein phosphatase</fullName>
        <ecNumber evidence="8">3.1.3.16</ecNumber>
    </recommendedName>
</protein>
<dbReference type="InterPro" id="IPR029052">
    <property type="entry name" value="Metallo-depent_PP-like"/>
</dbReference>
<feature type="compositionally biased region" description="Polar residues" evidence="9">
    <location>
        <begin position="354"/>
        <end position="366"/>
    </location>
</feature>
<dbReference type="GeneID" id="94828421"/>
<evidence type="ECO:0000256" key="4">
    <source>
        <dbReference type="ARBA" id="ARBA00022912"/>
    </source>
</evidence>
<comment type="caution">
    <text evidence="11">The sequence shown here is derived from an EMBL/GenBank/DDBJ whole genome shotgun (WGS) entry which is preliminary data.</text>
</comment>
<reference evidence="11" key="1">
    <citation type="submission" date="2016-10" db="EMBL/GenBank/DDBJ databases">
        <authorList>
            <person name="Benchimol M."/>
            <person name="Almeida L.G."/>
            <person name="Vasconcelos A.T."/>
            <person name="Perreira-Neves A."/>
            <person name="Rosa I.A."/>
            <person name="Tasca T."/>
            <person name="Bogo M.R."/>
            <person name="de Souza W."/>
        </authorList>
    </citation>
    <scope>NUCLEOTIDE SEQUENCE [LARGE SCALE GENOMIC DNA]</scope>
    <source>
        <strain evidence="11">K</strain>
    </source>
</reference>
<dbReference type="Proteomes" id="UP000179807">
    <property type="component" value="Unassembled WGS sequence"/>
</dbReference>
<sequence>MKKVDLIENIQIHSQIEASQIQLFLMDPNERLDALINEALISTKDLAGFTIKDIIWVCTGAQEVLASESSLLSLEAPIKICGDLHGMYTDLIKAFKHGGLPSHTKWLFLGDYVDRGPQSIEVVCLLFAMKMRYPDRVFLLRGNHESNDMSSIFGFSEECSKKLNTTMWNLFCDVFNVLPLAAVINKAFFCVHGGISPDLGHVAQISRIKRPVTIPKTGLICDLLWSDPDINVSYFEDSDRGNTVMWGLTAARKFLTINKLQLIIRGHQVAAEGYNFPFTPDHNVVTVFTSSCHSPDNIIRACYMTIEEDLKYSFTLLPLDTPAIPHPSSPKNGEKTTIQRRQMRVAGSNKLPLQKTSITSSATNLRKSLKSEAPSRKLTRSNSQTCKSLPNIDNVRRRPLAERIYH</sequence>
<organism evidence="11 12">
    <name type="scientific">Tritrichomonas foetus</name>
    <dbReference type="NCBI Taxonomy" id="1144522"/>
    <lineage>
        <taxon>Eukaryota</taxon>
        <taxon>Metamonada</taxon>
        <taxon>Parabasalia</taxon>
        <taxon>Tritrichomonadida</taxon>
        <taxon>Tritrichomonadidae</taxon>
        <taxon>Tritrichomonas</taxon>
    </lineage>
</organism>
<dbReference type="Gene3D" id="3.60.21.10">
    <property type="match status" value="1"/>
</dbReference>
<dbReference type="PANTHER" id="PTHR11668:SF300">
    <property type="entry name" value="SERINE_THREONINE-PROTEIN PHOSPHATASE"/>
    <property type="match status" value="1"/>
</dbReference>
<feature type="region of interest" description="Disordered" evidence="9">
    <location>
        <begin position="344"/>
        <end position="393"/>
    </location>
</feature>
<evidence type="ECO:0000256" key="2">
    <source>
        <dbReference type="ARBA" id="ARBA00022723"/>
    </source>
</evidence>
<comment type="catalytic activity">
    <reaction evidence="6">
        <text>O-phospho-L-seryl-[protein] + H2O = L-seryl-[protein] + phosphate</text>
        <dbReference type="Rhea" id="RHEA:20629"/>
        <dbReference type="Rhea" id="RHEA-COMP:9863"/>
        <dbReference type="Rhea" id="RHEA-COMP:11604"/>
        <dbReference type="ChEBI" id="CHEBI:15377"/>
        <dbReference type="ChEBI" id="CHEBI:29999"/>
        <dbReference type="ChEBI" id="CHEBI:43474"/>
        <dbReference type="ChEBI" id="CHEBI:83421"/>
        <dbReference type="EC" id="3.1.3.16"/>
    </reaction>
</comment>
<dbReference type="InterPro" id="IPR050341">
    <property type="entry name" value="PP1_catalytic_subunit"/>
</dbReference>
<evidence type="ECO:0000256" key="5">
    <source>
        <dbReference type="ARBA" id="ARBA00023211"/>
    </source>
</evidence>
<accession>A0A1J4JR58</accession>
<evidence type="ECO:0000313" key="11">
    <source>
        <dbReference type="EMBL" id="OHT01601.1"/>
    </source>
</evidence>
<comment type="cofactor">
    <cofactor evidence="1">
        <name>Mn(2+)</name>
        <dbReference type="ChEBI" id="CHEBI:29035"/>
    </cofactor>
</comment>
<dbReference type="GO" id="GO:0004722">
    <property type="term" value="F:protein serine/threonine phosphatase activity"/>
    <property type="evidence" value="ECO:0007669"/>
    <property type="project" value="UniProtKB-EC"/>
</dbReference>
<dbReference type="InterPro" id="IPR004843">
    <property type="entry name" value="Calcineurin-like_PHP"/>
</dbReference>
<dbReference type="RefSeq" id="XP_068354737.1">
    <property type="nucleotide sequence ID" value="XM_068493717.1"/>
</dbReference>
<dbReference type="Pfam" id="PF00149">
    <property type="entry name" value="Metallophos"/>
    <property type="match status" value="1"/>
</dbReference>
<keyword evidence="3 8" id="KW-0378">Hydrolase</keyword>
<keyword evidence="5" id="KW-0464">Manganese</keyword>
<dbReference type="GO" id="GO:0005737">
    <property type="term" value="C:cytoplasm"/>
    <property type="evidence" value="ECO:0007669"/>
    <property type="project" value="TreeGrafter"/>
</dbReference>
<keyword evidence="2" id="KW-0479">Metal-binding</keyword>
<comment type="catalytic activity">
    <reaction evidence="7 8">
        <text>O-phospho-L-threonyl-[protein] + H2O = L-threonyl-[protein] + phosphate</text>
        <dbReference type="Rhea" id="RHEA:47004"/>
        <dbReference type="Rhea" id="RHEA-COMP:11060"/>
        <dbReference type="Rhea" id="RHEA-COMP:11605"/>
        <dbReference type="ChEBI" id="CHEBI:15377"/>
        <dbReference type="ChEBI" id="CHEBI:30013"/>
        <dbReference type="ChEBI" id="CHEBI:43474"/>
        <dbReference type="ChEBI" id="CHEBI:61977"/>
        <dbReference type="EC" id="3.1.3.16"/>
    </reaction>
</comment>
<evidence type="ECO:0000256" key="7">
    <source>
        <dbReference type="ARBA" id="ARBA00048336"/>
    </source>
</evidence>
<dbReference type="VEuPathDB" id="TrichDB:TRFO_07504"/>
<evidence type="ECO:0000256" key="8">
    <source>
        <dbReference type="RuleBase" id="RU004273"/>
    </source>
</evidence>
<dbReference type="EC" id="3.1.3.16" evidence="8"/>